<dbReference type="Proteomes" id="UP000575469">
    <property type="component" value="Unassembled WGS sequence"/>
</dbReference>
<dbReference type="EMBL" id="JABBZM010000032">
    <property type="protein sequence ID" value="NMV41380.1"/>
    <property type="molecule type" value="Genomic_DNA"/>
</dbReference>
<evidence type="ECO:0000313" key="1">
    <source>
        <dbReference type="EMBL" id="NMV41380.1"/>
    </source>
</evidence>
<accession>A0A848P6Q7</accession>
<protein>
    <submittedName>
        <fullName evidence="1">Uncharacterized protein</fullName>
    </submittedName>
</protein>
<evidence type="ECO:0000313" key="2">
    <source>
        <dbReference type="Proteomes" id="UP000575469"/>
    </source>
</evidence>
<gene>
    <name evidence="1" type="ORF">HGR00_26020</name>
</gene>
<dbReference type="AlphaFoldDB" id="A0A848P6Q7"/>
<organism evidence="1 2">
    <name type="scientific">Ralstonia insidiosa</name>
    <dbReference type="NCBI Taxonomy" id="190721"/>
    <lineage>
        <taxon>Bacteria</taxon>
        <taxon>Pseudomonadati</taxon>
        <taxon>Pseudomonadota</taxon>
        <taxon>Betaproteobacteria</taxon>
        <taxon>Burkholderiales</taxon>
        <taxon>Burkholderiaceae</taxon>
        <taxon>Ralstonia</taxon>
    </lineage>
</organism>
<proteinExistence type="predicted"/>
<name>A0A848P6Q7_9RALS</name>
<reference evidence="1 2" key="1">
    <citation type="submission" date="2020-04" db="EMBL/GenBank/DDBJ databases">
        <title>Ralstonia insidiosa genome sequencing and assembly.</title>
        <authorList>
            <person name="Martins R.C.R."/>
            <person name="Perdigao-Neto L.V."/>
            <person name="Levin A.S.S."/>
            <person name="Costa S.F."/>
        </authorList>
    </citation>
    <scope>NUCLEOTIDE SEQUENCE [LARGE SCALE GENOMIC DNA]</scope>
    <source>
        <strain evidence="1 2">5047</strain>
    </source>
</reference>
<dbReference type="RefSeq" id="WP_169341620.1">
    <property type="nucleotide sequence ID" value="NZ_JABBZM010000032.1"/>
</dbReference>
<sequence>MGTQLLQTEDDYNEALAIASKLVDAAAKPGMTDRNRLGIMTGLIELLRFTQR</sequence>
<comment type="caution">
    <text evidence="1">The sequence shown here is derived from an EMBL/GenBank/DDBJ whole genome shotgun (WGS) entry which is preliminary data.</text>
</comment>